<dbReference type="InterPro" id="IPR000115">
    <property type="entry name" value="PRibGlycinamide_synth"/>
</dbReference>
<dbReference type="GO" id="GO:0006189">
    <property type="term" value="P:'de novo' IMP biosynthetic process"/>
    <property type="evidence" value="ECO:0007669"/>
    <property type="project" value="UniProtKB-UniRule"/>
</dbReference>
<dbReference type="SUPFAM" id="SSF56059">
    <property type="entry name" value="Glutathione synthetase ATP-binding domain-like"/>
    <property type="match status" value="1"/>
</dbReference>
<keyword evidence="8 14" id="KW-0658">Purine biosynthesis</keyword>
<dbReference type="Pfam" id="PF02844">
    <property type="entry name" value="GARS_N"/>
    <property type="match status" value="1"/>
</dbReference>
<dbReference type="UniPathway" id="UPA00074">
    <property type="reaction ID" value="UER00125"/>
</dbReference>
<dbReference type="GO" id="GO:0004637">
    <property type="term" value="F:phosphoribosylamine-glycine ligase activity"/>
    <property type="evidence" value="ECO:0007669"/>
    <property type="project" value="UniProtKB-UniRule"/>
</dbReference>
<evidence type="ECO:0000256" key="10">
    <source>
        <dbReference type="ARBA" id="ARBA00023211"/>
    </source>
</evidence>
<feature type="domain" description="ATP-grasp" evidence="16">
    <location>
        <begin position="107"/>
        <end position="316"/>
    </location>
</feature>
<comment type="cofactor">
    <cofactor evidence="1">
        <name>Mn(2+)</name>
        <dbReference type="ChEBI" id="CHEBI:29035"/>
    </cofactor>
</comment>
<evidence type="ECO:0000256" key="13">
    <source>
        <dbReference type="ARBA" id="ARBA00042864"/>
    </source>
</evidence>
<dbReference type="PROSITE" id="PS00184">
    <property type="entry name" value="GARS"/>
    <property type="match status" value="1"/>
</dbReference>
<comment type="similarity">
    <text evidence="11 14">Belongs to the GARS family.</text>
</comment>
<dbReference type="AlphaFoldDB" id="A0A844FZ59"/>
<dbReference type="SMART" id="SM01210">
    <property type="entry name" value="GARS_C"/>
    <property type="match status" value="1"/>
</dbReference>
<dbReference type="Gene3D" id="3.40.50.20">
    <property type="match status" value="1"/>
</dbReference>
<dbReference type="PANTHER" id="PTHR43472:SF1">
    <property type="entry name" value="PHOSPHORIBOSYLAMINE--GLYCINE LIGASE, CHLOROPLASTIC"/>
    <property type="match status" value="1"/>
</dbReference>
<evidence type="ECO:0000256" key="4">
    <source>
        <dbReference type="ARBA" id="ARBA00013255"/>
    </source>
</evidence>
<dbReference type="SMART" id="SM01209">
    <property type="entry name" value="GARS_A"/>
    <property type="match status" value="1"/>
</dbReference>
<evidence type="ECO:0000256" key="1">
    <source>
        <dbReference type="ARBA" id="ARBA00001936"/>
    </source>
</evidence>
<comment type="caution">
    <text evidence="17">The sequence shown here is derived from an EMBL/GenBank/DDBJ whole genome shotgun (WGS) entry which is preliminary data.</text>
</comment>
<dbReference type="PROSITE" id="PS50975">
    <property type="entry name" value="ATP_GRASP"/>
    <property type="match status" value="1"/>
</dbReference>
<dbReference type="SUPFAM" id="SSF52440">
    <property type="entry name" value="PreATP-grasp domain"/>
    <property type="match status" value="1"/>
</dbReference>
<comment type="catalytic activity">
    <reaction evidence="14">
        <text>5-phospho-beta-D-ribosylamine + glycine + ATP = N(1)-(5-phospho-beta-D-ribosyl)glycinamide + ADP + phosphate + H(+)</text>
        <dbReference type="Rhea" id="RHEA:17453"/>
        <dbReference type="ChEBI" id="CHEBI:15378"/>
        <dbReference type="ChEBI" id="CHEBI:30616"/>
        <dbReference type="ChEBI" id="CHEBI:43474"/>
        <dbReference type="ChEBI" id="CHEBI:57305"/>
        <dbReference type="ChEBI" id="CHEBI:58681"/>
        <dbReference type="ChEBI" id="CHEBI:143788"/>
        <dbReference type="ChEBI" id="CHEBI:456216"/>
        <dbReference type="EC" id="6.3.4.13"/>
    </reaction>
</comment>
<gene>
    <name evidence="14 17" type="primary">purD</name>
    <name evidence="17" type="ORF">FYJ85_02560</name>
</gene>
<evidence type="ECO:0000256" key="14">
    <source>
        <dbReference type="HAMAP-Rule" id="MF_00138"/>
    </source>
</evidence>
<dbReference type="Gene3D" id="3.30.1490.20">
    <property type="entry name" value="ATP-grasp fold, A domain"/>
    <property type="match status" value="1"/>
</dbReference>
<dbReference type="RefSeq" id="WP_106054954.1">
    <property type="nucleotide sequence ID" value="NZ_DBFCGB010000190.1"/>
</dbReference>
<dbReference type="EMBL" id="VUNS01000002">
    <property type="protein sequence ID" value="MST95925.1"/>
    <property type="molecule type" value="Genomic_DNA"/>
</dbReference>
<dbReference type="SUPFAM" id="SSF51246">
    <property type="entry name" value="Rudiment single hybrid motif"/>
    <property type="match status" value="1"/>
</dbReference>
<protein>
    <recommendedName>
        <fullName evidence="4 14">Phosphoribosylamine--glycine ligase</fullName>
        <ecNumber evidence="4 14">6.3.4.13</ecNumber>
    </recommendedName>
    <alternativeName>
        <fullName evidence="14">GARS</fullName>
    </alternativeName>
    <alternativeName>
        <fullName evidence="12 14">Glycinamide ribonucleotide synthetase</fullName>
    </alternativeName>
    <alternativeName>
        <fullName evidence="13 14">Phosphoribosylglycinamide synthetase</fullName>
    </alternativeName>
</protein>
<dbReference type="InterPro" id="IPR016185">
    <property type="entry name" value="PreATP-grasp_dom_sf"/>
</dbReference>
<dbReference type="InterPro" id="IPR020560">
    <property type="entry name" value="PRibGlycinamide_synth_C-dom"/>
</dbReference>
<organism evidence="17 18">
    <name type="scientific">Victivallis lenta</name>
    <dbReference type="NCBI Taxonomy" id="2606640"/>
    <lineage>
        <taxon>Bacteria</taxon>
        <taxon>Pseudomonadati</taxon>
        <taxon>Lentisphaerota</taxon>
        <taxon>Lentisphaeria</taxon>
        <taxon>Victivallales</taxon>
        <taxon>Victivallaceae</taxon>
        <taxon>Victivallis</taxon>
    </lineage>
</organism>
<name>A0A844FZ59_9BACT</name>
<dbReference type="Pfam" id="PF02843">
    <property type="entry name" value="GARS_C"/>
    <property type="match status" value="1"/>
</dbReference>
<dbReference type="Gene3D" id="3.90.600.10">
    <property type="entry name" value="Phosphoribosylglycinamide synthetase, C-terminal domain"/>
    <property type="match status" value="1"/>
</dbReference>
<dbReference type="InterPro" id="IPR020562">
    <property type="entry name" value="PRibGlycinamide_synth_N"/>
</dbReference>
<dbReference type="InterPro" id="IPR020559">
    <property type="entry name" value="PRibGlycinamide_synth_CS"/>
</dbReference>
<proteinExistence type="inferred from homology"/>
<evidence type="ECO:0000256" key="15">
    <source>
        <dbReference type="PROSITE-ProRule" id="PRU00409"/>
    </source>
</evidence>
<dbReference type="InterPro" id="IPR011054">
    <property type="entry name" value="Rudment_hybrid_motif"/>
</dbReference>
<keyword evidence="18" id="KW-1185">Reference proteome</keyword>
<dbReference type="Gene3D" id="3.30.470.20">
    <property type="entry name" value="ATP-grasp fold, B domain"/>
    <property type="match status" value="1"/>
</dbReference>
<evidence type="ECO:0000313" key="17">
    <source>
        <dbReference type="EMBL" id="MST95925.1"/>
    </source>
</evidence>
<keyword evidence="10" id="KW-0464">Manganese</keyword>
<evidence type="ECO:0000256" key="6">
    <source>
        <dbReference type="ARBA" id="ARBA00022723"/>
    </source>
</evidence>
<evidence type="ECO:0000256" key="9">
    <source>
        <dbReference type="ARBA" id="ARBA00022840"/>
    </source>
</evidence>
<keyword evidence="7 15" id="KW-0547">Nucleotide-binding</keyword>
<evidence type="ECO:0000259" key="16">
    <source>
        <dbReference type="PROSITE" id="PS50975"/>
    </source>
</evidence>
<dbReference type="GO" id="GO:0046872">
    <property type="term" value="F:metal ion binding"/>
    <property type="evidence" value="ECO:0007669"/>
    <property type="project" value="UniProtKB-KW"/>
</dbReference>
<evidence type="ECO:0000256" key="11">
    <source>
        <dbReference type="ARBA" id="ARBA00038345"/>
    </source>
</evidence>
<evidence type="ECO:0000313" key="18">
    <source>
        <dbReference type="Proteomes" id="UP000435649"/>
    </source>
</evidence>
<comment type="cofactor">
    <cofactor evidence="2">
        <name>Mg(2+)</name>
        <dbReference type="ChEBI" id="CHEBI:18420"/>
    </cofactor>
</comment>
<dbReference type="EC" id="6.3.4.13" evidence="4 14"/>
<keyword evidence="5 14" id="KW-0436">Ligase</keyword>
<dbReference type="InterPro" id="IPR013815">
    <property type="entry name" value="ATP_grasp_subdomain_1"/>
</dbReference>
<keyword evidence="6" id="KW-0479">Metal-binding</keyword>
<evidence type="ECO:0000256" key="2">
    <source>
        <dbReference type="ARBA" id="ARBA00001946"/>
    </source>
</evidence>
<dbReference type="InterPro" id="IPR011761">
    <property type="entry name" value="ATP-grasp"/>
</dbReference>
<dbReference type="FunFam" id="3.90.600.10:FF:000001">
    <property type="entry name" value="Trifunctional purine biosynthetic protein adenosine-3"/>
    <property type="match status" value="1"/>
</dbReference>
<dbReference type="GO" id="GO:0005524">
    <property type="term" value="F:ATP binding"/>
    <property type="evidence" value="ECO:0007669"/>
    <property type="project" value="UniProtKB-UniRule"/>
</dbReference>
<evidence type="ECO:0000256" key="7">
    <source>
        <dbReference type="ARBA" id="ARBA00022741"/>
    </source>
</evidence>
<dbReference type="HAMAP" id="MF_00138">
    <property type="entry name" value="GARS"/>
    <property type="match status" value="1"/>
</dbReference>
<keyword evidence="9 15" id="KW-0067">ATP-binding</keyword>
<comment type="pathway">
    <text evidence="3 14">Purine metabolism; IMP biosynthesis via de novo pathway; N(1)-(5-phospho-D-ribosyl)glycinamide from 5-phospho-alpha-D-ribose 1-diphosphate: step 2/2.</text>
</comment>
<dbReference type="NCBIfam" id="TIGR00877">
    <property type="entry name" value="purD"/>
    <property type="match status" value="1"/>
</dbReference>
<accession>A0A844FZ59</accession>
<evidence type="ECO:0000256" key="5">
    <source>
        <dbReference type="ARBA" id="ARBA00022598"/>
    </source>
</evidence>
<evidence type="ECO:0000256" key="8">
    <source>
        <dbReference type="ARBA" id="ARBA00022755"/>
    </source>
</evidence>
<dbReference type="Pfam" id="PF01071">
    <property type="entry name" value="GARS_A"/>
    <property type="match status" value="1"/>
</dbReference>
<dbReference type="InterPro" id="IPR037123">
    <property type="entry name" value="PRibGlycinamide_synth_C_sf"/>
</dbReference>
<dbReference type="Proteomes" id="UP000435649">
    <property type="component" value="Unassembled WGS sequence"/>
</dbReference>
<evidence type="ECO:0000256" key="12">
    <source>
        <dbReference type="ARBA" id="ARBA00042242"/>
    </source>
</evidence>
<dbReference type="InterPro" id="IPR020561">
    <property type="entry name" value="PRibGlycinamid_synth_ATP-grasp"/>
</dbReference>
<reference evidence="17 18" key="1">
    <citation type="submission" date="2019-08" db="EMBL/GenBank/DDBJ databases">
        <title>In-depth cultivation of the pig gut microbiome towards novel bacterial diversity and tailored functional studies.</title>
        <authorList>
            <person name="Wylensek D."/>
            <person name="Hitch T.C.A."/>
            <person name="Clavel T."/>
        </authorList>
    </citation>
    <scope>NUCLEOTIDE SEQUENCE [LARGE SCALE GENOMIC DNA]</scope>
    <source>
        <strain evidence="17 18">BBE-744-WT-12</strain>
    </source>
</reference>
<sequence>MKVLVIGSGGREHALVWQLKQSPEVEKIYCAPGNAGIAADAECVAIRVNELEKLADFAEKNGIDLTVVGPEAPLCDGVADVFRARNLAVFGPDKAAAQLEGSKDFAKAFMLKYGIPTAKAAAFDHEEAAAAYIRQEFAAGEKGIVVKADGLAAGKGVFVADNAEEALAFLHDCFDGAFGSAGAKVLIEECLYGEEASILALCDGKTIVPLVSSQDHKRVGDGDTGLNTGGMGAYSPAPVVDDGVWRQVHDEILTPFLKGVQAEKLDFRGVIFVGIMVCGGKPKVLEFNVRFGDPEIQPVLRRFDGDWFDVLDKVAHGRLAEAELVWSDDPAVSVVLASGGYPGDYEKGFEIRGLEEAAATGAVVFHAGTAFKDGKIVNAGGRVLGVSARGKTIAEAIDKAYQAVDKISFKGGFCRRDIGAKALKYSK</sequence>
<dbReference type="GO" id="GO:0009113">
    <property type="term" value="P:purine nucleobase biosynthetic process"/>
    <property type="evidence" value="ECO:0007669"/>
    <property type="project" value="InterPro"/>
</dbReference>
<dbReference type="FunFam" id="3.40.50.20:FF:000006">
    <property type="entry name" value="Phosphoribosylamine--glycine ligase, chloroplastic"/>
    <property type="match status" value="1"/>
</dbReference>
<evidence type="ECO:0000256" key="3">
    <source>
        <dbReference type="ARBA" id="ARBA00005174"/>
    </source>
</evidence>
<dbReference type="PANTHER" id="PTHR43472">
    <property type="entry name" value="PHOSPHORIBOSYLAMINE--GLYCINE LIGASE"/>
    <property type="match status" value="1"/>
</dbReference>